<sequence length="244" mass="27172">MRWFAVALILINGALWLYGDKLGPKPVAVVTERQALPRVADLKPLSPEVEPEAARDDVTLAEGEATQPAVDVEAPPEREAVPLSFCVRLGWFDSEQSARQAYRSLGRPGTDYDVAEEERELAPLHWVIIPPQPEDRALDLFRDLQQRGIDSYLVTRGENKNAISLGLFESRQAAENVLAEKKRQNLNAILANFPRNQLSYALVFEDQLVPDSGAVGAAETDYSENFDMVEIRRCEGVATRSENP</sequence>
<dbReference type="STRING" id="1420917.AU15_21865"/>
<dbReference type="Proteomes" id="UP000193100">
    <property type="component" value="Chromosome"/>
</dbReference>
<keyword evidence="4" id="KW-1185">Reference proteome</keyword>
<accession>A0A1W6KDR7</accession>
<reference evidence="1 3" key="2">
    <citation type="submission" date="2017-04" db="EMBL/GenBank/DDBJ databases">
        <title>Genome Sequence of Marinobacter salarius strain SMR5 Isolated from a culture of the Diatom Skeletonema marinoi.</title>
        <authorList>
            <person name="Topel M."/>
            <person name="Pinder M.I.M."/>
            <person name="Johansson O.N."/>
            <person name="Kourtchenko O."/>
            <person name="Godhe A."/>
            <person name="Clarke A.K."/>
        </authorList>
    </citation>
    <scope>NUCLEOTIDE SEQUENCE [LARGE SCALE GENOMIC DNA]</scope>
    <source>
        <strain evidence="1 3">SMR5</strain>
    </source>
</reference>
<dbReference type="EMBL" id="FOTV01000038">
    <property type="protein sequence ID" value="SFM14576.1"/>
    <property type="molecule type" value="Genomic_DNA"/>
</dbReference>
<organism evidence="1 3">
    <name type="scientific">Marinobacter salarius</name>
    <dbReference type="NCBI Taxonomy" id="1420917"/>
    <lineage>
        <taxon>Bacteria</taxon>
        <taxon>Pseudomonadati</taxon>
        <taxon>Pseudomonadota</taxon>
        <taxon>Gammaproteobacteria</taxon>
        <taxon>Pseudomonadales</taxon>
        <taxon>Marinobacteraceae</taxon>
        <taxon>Marinobacter</taxon>
    </lineage>
</organism>
<evidence type="ECO:0000313" key="4">
    <source>
        <dbReference type="Proteomes" id="UP000199211"/>
    </source>
</evidence>
<evidence type="ECO:0008006" key="5">
    <source>
        <dbReference type="Google" id="ProtNLM"/>
    </source>
</evidence>
<gene>
    <name evidence="1" type="ORF">MARSALSMR5_03550</name>
    <name evidence="2" type="ORF">SAMN04487868_1386</name>
</gene>
<evidence type="ECO:0000313" key="1">
    <source>
        <dbReference type="EMBL" id="ARM85578.1"/>
    </source>
</evidence>
<dbReference type="EMBL" id="CP020931">
    <property type="protein sequence ID" value="ARM85578.1"/>
    <property type="molecule type" value="Genomic_DNA"/>
</dbReference>
<evidence type="ECO:0000313" key="2">
    <source>
        <dbReference type="EMBL" id="SFM14576.1"/>
    </source>
</evidence>
<proteinExistence type="predicted"/>
<reference evidence="2 4" key="1">
    <citation type="submission" date="2016-10" db="EMBL/GenBank/DDBJ databases">
        <authorList>
            <person name="Varghese N."/>
            <person name="Submissions S."/>
        </authorList>
    </citation>
    <scope>NUCLEOTIDE SEQUENCE [LARGE SCALE GENOMIC DNA]</scope>
    <source>
        <strain evidence="2 4">DSM 26291</strain>
    </source>
</reference>
<evidence type="ECO:0000313" key="3">
    <source>
        <dbReference type="Proteomes" id="UP000193100"/>
    </source>
</evidence>
<dbReference type="GeneID" id="77257473"/>
<dbReference type="Proteomes" id="UP000199211">
    <property type="component" value="Unassembled WGS sequence"/>
</dbReference>
<dbReference type="RefSeq" id="WP_227517803.1">
    <property type="nucleotide sequence ID" value="NZ_CP020931.1"/>
</dbReference>
<protein>
    <recommendedName>
        <fullName evidence="5">SPOR domain-containing protein</fullName>
    </recommendedName>
</protein>
<dbReference type="AlphaFoldDB" id="A0A1W6KDR7"/>
<name>A0A1W6KDR7_9GAMM</name>
<accession>A0A1I4NGP3</accession>